<feature type="compositionally biased region" description="Polar residues" evidence="12">
    <location>
        <begin position="1264"/>
        <end position="1279"/>
    </location>
</feature>
<evidence type="ECO:0000256" key="10">
    <source>
        <dbReference type="ARBA" id="ARBA00022840"/>
    </source>
</evidence>
<dbReference type="Pfam" id="PF13087">
    <property type="entry name" value="AAA_12"/>
    <property type="match status" value="1"/>
</dbReference>
<gene>
    <name evidence="14" type="ORF">ACHAWU_002784</name>
</gene>
<evidence type="ECO:0000259" key="13">
    <source>
        <dbReference type="PROSITE" id="PS51997"/>
    </source>
</evidence>
<keyword evidence="9" id="KW-0862">Zinc</keyword>
<dbReference type="PANTHER" id="PTHR10887:SF364">
    <property type="entry name" value="REGULATOR OF NONSENSE TRANSCRIPTS 1"/>
    <property type="match status" value="1"/>
</dbReference>
<dbReference type="Gene3D" id="1.10.4080.10">
    <property type="entry name" value="ADP-ribosylation/Crystallin J1"/>
    <property type="match status" value="1"/>
</dbReference>
<organism evidence="14 15">
    <name type="scientific">Discostella pseudostelligera</name>
    <dbReference type="NCBI Taxonomy" id="259834"/>
    <lineage>
        <taxon>Eukaryota</taxon>
        <taxon>Sar</taxon>
        <taxon>Stramenopiles</taxon>
        <taxon>Ochrophyta</taxon>
        <taxon>Bacillariophyta</taxon>
        <taxon>Coscinodiscophyceae</taxon>
        <taxon>Thalassiosirophycidae</taxon>
        <taxon>Stephanodiscales</taxon>
        <taxon>Stephanodiscaceae</taxon>
        <taxon>Discostella</taxon>
    </lineage>
</organism>
<dbReference type="Gene3D" id="3.40.50.300">
    <property type="entry name" value="P-loop containing nucleotide triphosphate hydrolases"/>
    <property type="match status" value="2"/>
</dbReference>
<accession>A0ABD3M1J2</accession>
<dbReference type="CDD" id="cd21407">
    <property type="entry name" value="1B_UPF1-like"/>
    <property type="match status" value="1"/>
</dbReference>
<evidence type="ECO:0000313" key="14">
    <source>
        <dbReference type="EMBL" id="KAL3757864.1"/>
    </source>
</evidence>
<dbReference type="GO" id="GO:0004386">
    <property type="term" value="F:helicase activity"/>
    <property type="evidence" value="ECO:0007669"/>
    <property type="project" value="UniProtKB-KW"/>
</dbReference>
<dbReference type="InterPro" id="IPR018999">
    <property type="entry name" value="UPF1_CH/ZBD"/>
</dbReference>
<feature type="region of interest" description="Disordered" evidence="12">
    <location>
        <begin position="617"/>
        <end position="649"/>
    </location>
</feature>
<comment type="caution">
    <text evidence="11">Lacks conserved residue(s) required for the propagation of feature annotation.</text>
</comment>
<dbReference type="Gene3D" id="6.10.140.1240">
    <property type="match status" value="1"/>
</dbReference>
<evidence type="ECO:0000256" key="2">
    <source>
        <dbReference type="ARBA" id="ARBA00007913"/>
    </source>
</evidence>
<dbReference type="GO" id="GO:0010468">
    <property type="term" value="P:regulation of gene expression"/>
    <property type="evidence" value="ECO:0007669"/>
    <property type="project" value="UniProtKB-ARBA"/>
</dbReference>
<dbReference type="CDD" id="cd18808">
    <property type="entry name" value="SF1_C_Upf1"/>
    <property type="match status" value="1"/>
</dbReference>
<evidence type="ECO:0000256" key="4">
    <source>
        <dbReference type="ARBA" id="ARBA00022723"/>
    </source>
</evidence>
<dbReference type="Pfam" id="PF09416">
    <property type="entry name" value="UPF1_Zn_bind"/>
    <property type="match status" value="1"/>
</dbReference>
<feature type="compositionally biased region" description="Gly residues" evidence="12">
    <location>
        <begin position="621"/>
        <end position="641"/>
    </location>
</feature>
<sequence length="1279" mass="141468">MSMMSPITSQLIESRLRSALWGMFSGDALAAPTHWYYGGFPQIQSDYGRGGIKGYTPPVTNLPGSILNKSDPNGGGRLSSGSIGGKSITIIGDVINHGKLEYWNPNKSIHYHATLQAGENTLEMQLARVLMKSIVANNGMFNEDHFRKAYVKFMTTEGSHNDTYGSTCHRMFFANMIFHKKDPKDCPDNDGHNVDAIDGLVLPSITALAETARRLSNVEDNDSFELSEECRRSIQQATARTATVTRSSNLLEKVSEIWANLISAALILPTNTDRGDHDMEQPLNEVARQLGIRNPIPNDKDRMSACYLAQSLPPTLDMLRKYTRASYLNSETEGIWKALINNANIGARCVDSNKWFCNAVGAGGGGSHLVHHLVRSRSSQVQLHPESPLGDTVLECYNCASKNCFVLGFVPANASSVVVLLCRVCVETVPALKDMDWELSQWHPLVQDRKFLPWLVKVPSDKLQIRAREISQDQINKLEELWKTESDATFADLDRPDAIDETELSPTLLHYEDGYHYQNVLAPLVKMEADYDKQMKESLAEESISVRWEKSLTGRNVATFTFSGRHSAELSRVVVGDELRIKLGTGAEFLHGSPWEGVGYIKNIIDGEVELELKPSVAAGGHKGGGGARRNGKKGGGGGDGNAKARQKVPEQITDDYVVSFIWKSTSFDRMQNALKTFAIDDTSVTGYIYHKLLGHPVEEQLIANPKLPDSDDFTAPGLPPLNESQVQAVAAVLQRPMSKTVTCATLVYHLTRQNMGQVLVTAPSNVAVDQLTEKIAATGLRVVRLASKTREATSSSVDHLCLHIMTPLAAGDEFNKLQCLKNEVGELTERDQKKYMALRNRTEREILQAADVICCTCVGAGDPRLKNFRFRQVVIDEATQAIEAEALIPLSMGAKQIVFVAAAKAGLTQSMFERLVLIGIRPIRLQVQYRMHPILSEFPSNMFYEGSLQNGVTESDRQLRHMPGYTGKDEFPWPIKSKPMFFWSIAGMEEISASGTSYLNRTEASYVEKIVTHLLKMGVEPSQIGCITPYDGQKKYVQEHMRRSGPLAASVYEAIEVNSVDAFQGREKEIILVSCVRSSETQGIGFLSDPRRLNVALTRARLGLVLLGNPRVLSKNPLWAALLLHFKEHETLVEGPLNNLQQSFMTFARPRRNISSDQRYAFTALARGGWDGRWEDRGQRYRNAPGFENGGGGRHGRRKGRQSDSRFDPCYDYTYNDAGGAGVPLPSFAPLPDYAHGDEGSVGGSVYTNGSQWSRGGGYYSNDMRSQADSASVTSSRY</sequence>
<evidence type="ECO:0000256" key="12">
    <source>
        <dbReference type="SAM" id="MobiDB-lite"/>
    </source>
</evidence>
<keyword evidence="10" id="KW-0067">ATP-binding</keyword>
<keyword evidence="6" id="KW-0863">Zinc-finger</keyword>
<dbReference type="Proteomes" id="UP001530293">
    <property type="component" value="Unassembled WGS sequence"/>
</dbReference>
<dbReference type="GO" id="GO:0005524">
    <property type="term" value="F:ATP binding"/>
    <property type="evidence" value="ECO:0007669"/>
    <property type="project" value="UniProtKB-KW"/>
</dbReference>
<dbReference type="AlphaFoldDB" id="A0ABD3M1J2"/>
<dbReference type="GO" id="GO:0016787">
    <property type="term" value="F:hydrolase activity"/>
    <property type="evidence" value="ECO:0007669"/>
    <property type="project" value="UniProtKB-KW"/>
</dbReference>
<dbReference type="InterPro" id="IPR045055">
    <property type="entry name" value="DNA2/NAM7-like"/>
</dbReference>
<proteinExistence type="inferred from homology"/>
<dbReference type="InterPro" id="IPR041677">
    <property type="entry name" value="DNA2/NAM7_AAA_11"/>
</dbReference>
<dbReference type="Gene3D" id="2.40.30.230">
    <property type="match status" value="1"/>
</dbReference>
<feature type="region of interest" description="Disordered" evidence="12">
    <location>
        <begin position="1258"/>
        <end position="1279"/>
    </location>
</feature>
<dbReference type="PANTHER" id="PTHR10887">
    <property type="entry name" value="DNA2/NAM7 HELICASE FAMILY"/>
    <property type="match status" value="1"/>
</dbReference>
<evidence type="ECO:0000256" key="8">
    <source>
        <dbReference type="ARBA" id="ARBA00022806"/>
    </source>
</evidence>
<protein>
    <recommendedName>
        <fullName evidence="13">Upf1 domain-containing protein</fullName>
    </recommendedName>
</protein>
<evidence type="ECO:0000256" key="7">
    <source>
        <dbReference type="ARBA" id="ARBA00022801"/>
    </source>
</evidence>
<feature type="region of interest" description="Disordered" evidence="12">
    <location>
        <begin position="1182"/>
        <end position="1206"/>
    </location>
</feature>
<reference evidence="14 15" key="1">
    <citation type="submission" date="2024-10" db="EMBL/GenBank/DDBJ databases">
        <title>Updated reference genomes for cyclostephanoid diatoms.</title>
        <authorList>
            <person name="Roberts W.R."/>
            <person name="Alverson A.J."/>
        </authorList>
    </citation>
    <scope>NUCLEOTIDE SEQUENCE [LARGE SCALE GENOMIC DNA]</scope>
    <source>
        <strain evidence="14 15">AJA232-27</strain>
    </source>
</reference>
<comment type="caution">
    <text evidence="14">The sequence shown here is derived from an EMBL/GenBank/DDBJ whole genome shotgun (WGS) entry which is preliminary data.</text>
</comment>
<dbReference type="CDD" id="cd18039">
    <property type="entry name" value="DEXXQc_UPF1"/>
    <property type="match status" value="1"/>
</dbReference>
<dbReference type="SUPFAM" id="SSF52540">
    <property type="entry name" value="P-loop containing nucleoside triphosphate hydrolases"/>
    <property type="match status" value="1"/>
</dbReference>
<dbReference type="InterPro" id="IPR027417">
    <property type="entry name" value="P-loop_NTPase"/>
</dbReference>
<dbReference type="SUPFAM" id="SSF101478">
    <property type="entry name" value="ADP-ribosylglycohydrolase"/>
    <property type="match status" value="1"/>
</dbReference>
<evidence type="ECO:0000256" key="5">
    <source>
        <dbReference type="ARBA" id="ARBA00022741"/>
    </source>
</evidence>
<keyword evidence="7" id="KW-0378">Hydrolase</keyword>
<keyword evidence="3" id="KW-0963">Cytoplasm</keyword>
<name>A0ABD3M1J2_9STRA</name>
<dbReference type="EMBL" id="JALLBG020000247">
    <property type="protein sequence ID" value="KAL3757864.1"/>
    <property type="molecule type" value="Genomic_DNA"/>
</dbReference>
<keyword evidence="4" id="KW-0479">Metal-binding</keyword>
<evidence type="ECO:0000256" key="11">
    <source>
        <dbReference type="PROSITE-ProRule" id="PRU01341"/>
    </source>
</evidence>
<dbReference type="CDD" id="cd21400">
    <property type="entry name" value="ZBD_UPF1-like"/>
    <property type="match status" value="1"/>
</dbReference>
<evidence type="ECO:0000256" key="1">
    <source>
        <dbReference type="ARBA" id="ARBA00004496"/>
    </source>
</evidence>
<comment type="subcellular location">
    <subcellularLocation>
        <location evidence="1">Cytoplasm</location>
    </subcellularLocation>
</comment>
<evidence type="ECO:0000313" key="15">
    <source>
        <dbReference type="Proteomes" id="UP001530293"/>
    </source>
</evidence>
<dbReference type="FunFam" id="3.40.50.300:FF:000097">
    <property type="entry name" value="Regulator of nonsense transcripts 1"/>
    <property type="match status" value="1"/>
</dbReference>
<evidence type="ECO:0000256" key="3">
    <source>
        <dbReference type="ARBA" id="ARBA00022490"/>
    </source>
</evidence>
<dbReference type="InterPro" id="IPR041679">
    <property type="entry name" value="DNA2/NAM7-like_C"/>
</dbReference>
<feature type="domain" description="Upf1" evidence="13">
    <location>
        <begin position="327"/>
        <end position="485"/>
    </location>
</feature>
<dbReference type="PROSITE" id="PS51997">
    <property type="entry name" value="UPF1_CH_RICH"/>
    <property type="match status" value="1"/>
</dbReference>
<dbReference type="InterPro" id="IPR047187">
    <property type="entry name" value="SF1_C_Upf1"/>
</dbReference>
<dbReference type="InterPro" id="IPR036705">
    <property type="entry name" value="Ribosyl_crysJ1_sf"/>
</dbReference>
<comment type="similarity">
    <text evidence="2">Belongs to the DNA2/NAM7 helicase family.</text>
</comment>
<evidence type="ECO:0000256" key="9">
    <source>
        <dbReference type="ARBA" id="ARBA00022833"/>
    </source>
</evidence>
<evidence type="ECO:0000256" key="6">
    <source>
        <dbReference type="ARBA" id="ARBA00022771"/>
    </source>
</evidence>
<keyword evidence="15" id="KW-1185">Reference proteome</keyword>
<dbReference type="InterPro" id="IPR040812">
    <property type="entry name" value="UPF1_1B_dom"/>
</dbReference>
<dbReference type="Pfam" id="PF18141">
    <property type="entry name" value="UPF1_1B_dom"/>
    <property type="match status" value="1"/>
</dbReference>
<keyword evidence="8" id="KW-0347">Helicase</keyword>
<dbReference type="Pfam" id="PF13086">
    <property type="entry name" value="AAA_11"/>
    <property type="match status" value="1"/>
</dbReference>
<dbReference type="GO" id="GO:0005737">
    <property type="term" value="C:cytoplasm"/>
    <property type="evidence" value="ECO:0007669"/>
    <property type="project" value="UniProtKB-SubCell"/>
</dbReference>
<dbReference type="GO" id="GO:0008270">
    <property type="term" value="F:zinc ion binding"/>
    <property type="evidence" value="ECO:0007669"/>
    <property type="project" value="UniProtKB-KW"/>
</dbReference>
<keyword evidence="5" id="KW-0547">Nucleotide-binding</keyword>